<keyword evidence="2" id="KW-1185">Reference proteome</keyword>
<sequence length="183" mass="20196">MSTPEHGAATVALSNAITLQVHSMGLGEVIQTFVGPSTKADSRGKEADYGWGPRRPPPFAGRLSVALEVAISETQEKLKRDVDFWLNPNEGNANMALTLKVSRNTPMVTFDTLERVNQRSHRTQHITVSKNSGDHITLSGSPMTIPFDLLFQRPISCPAERNIQLADNELKDITSRIWEAQGF</sequence>
<evidence type="ECO:0000313" key="1">
    <source>
        <dbReference type="EMBL" id="KAJ5204900.1"/>
    </source>
</evidence>
<gene>
    <name evidence="1" type="ORF">N7498_005779</name>
</gene>
<protein>
    <submittedName>
        <fullName evidence="1">Uncharacterized protein</fullName>
    </submittedName>
</protein>
<reference evidence="1" key="1">
    <citation type="submission" date="2022-12" db="EMBL/GenBank/DDBJ databases">
        <authorList>
            <person name="Petersen C."/>
        </authorList>
    </citation>
    <scope>NUCLEOTIDE SEQUENCE</scope>
    <source>
        <strain evidence="1">IBT 15544</strain>
    </source>
</reference>
<dbReference type="GeneID" id="83180142"/>
<evidence type="ECO:0000313" key="2">
    <source>
        <dbReference type="Proteomes" id="UP001150904"/>
    </source>
</evidence>
<dbReference type="RefSeq" id="XP_058309379.1">
    <property type="nucleotide sequence ID" value="XM_058452841.1"/>
</dbReference>
<reference evidence="1" key="2">
    <citation type="journal article" date="2023" name="IMA Fungus">
        <title>Comparative genomic study of the Penicillium genus elucidates a diverse pangenome and 15 lateral gene transfer events.</title>
        <authorList>
            <person name="Petersen C."/>
            <person name="Sorensen T."/>
            <person name="Nielsen M.R."/>
            <person name="Sondergaard T.E."/>
            <person name="Sorensen J.L."/>
            <person name="Fitzpatrick D.A."/>
            <person name="Frisvad J.C."/>
            <person name="Nielsen K.L."/>
        </authorList>
    </citation>
    <scope>NUCLEOTIDE SEQUENCE</scope>
    <source>
        <strain evidence="1">IBT 15544</strain>
    </source>
</reference>
<dbReference type="OrthoDB" id="76567at2759"/>
<comment type="caution">
    <text evidence="1">The sequence shown here is derived from an EMBL/GenBank/DDBJ whole genome shotgun (WGS) entry which is preliminary data.</text>
</comment>
<dbReference type="EMBL" id="JAPQKR010000012">
    <property type="protein sequence ID" value="KAJ5204900.1"/>
    <property type="molecule type" value="Genomic_DNA"/>
</dbReference>
<dbReference type="AlphaFoldDB" id="A0A9W9MP31"/>
<accession>A0A9W9MP31</accession>
<organism evidence="1 2">
    <name type="scientific">Penicillium cinerascens</name>
    <dbReference type="NCBI Taxonomy" id="70096"/>
    <lineage>
        <taxon>Eukaryota</taxon>
        <taxon>Fungi</taxon>
        <taxon>Dikarya</taxon>
        <taxon>Ascomycota</taxon>
        <taxon>Pezizomycotina</taxon>
        <taxon>Eurotiomycetes</taxon>
        <taxon>Eurotiomycetidae</taxon>
        <taxon>Eurotiales</taxon>
        <taxon>Aspergillaceae</taxon>
        <taxon>Penicillium</taxon>
    </lineage>
</organism>
<proteinExistence type="predicted"/>
<name>A0A9W9MP31_9EURO</name>
<dbReference type="Proteomes" id="UP001150904">
    <property type="component" value="Unassembled WGS sequence"/>
</dbReference>